<evidence type="ECO:0000313" key="3">
    <source>
        <dbReference type="Proteomes" id="UP001165060"/>
    </source>
</evidence>
<evidence type="ECO:0000256" key="1">
    <source>
        <dbReference type="SAM" id="MobiDB-lite"/>
    </source>
</evidence>
<feature type="region of interest" description="Disordered" evidence="1">
    <location>
        <begin position="191"/>
        <end position="222"/>
    </location>
</feature>
<comment type="caution">
    <text evidence="2">The sequence shown here is derived from an EMBL/GenBank/DDBJ whole genome shotgun (WGS) entry which is preliminary data.</text>
</comment>
<feature type="compositionally biased region" description="Basic and acidic residues" evidence="1">
    <location>
        <begin position="1"/>
        <end position="31"/>
    </location>
</feature>
<feature type="region of interest" description="Disordered" evidence="1">
    <location>
        <begin position="1"/>
        <end position="84"/>
    </location>
</feature>
<sequence length="539" mass="59427">MNQKYNDEANRLRDEALDDEHNAKLRANRDTRKSRKTLGRASRVARKSVADKALAAEATRRERMSVEEKAALKREQRRSVSKSTAGMSDMLTLEALEDGEGGVEAILRGSRPERKSTAQKLAGIVSPLSPMAKAMTKHVADSFDAPDDVTLLCVDDFWNVNDHIRSHRAPRDVLMSPTELVGDDGNHQFESVRAHNSNKSRRKSEAGKAGGEGGGGGNPLARGARKTLVQRFQRAIRKTQTAQAIDFDLAGTEREPRPSVAKLGLGSVAGAAGDGAMKGTGAAVKGTAKLTGALVRLGVRATRMASKAAAPHVKAGGSRIARLTMAAIDAYDGKNLSAEEKKKHRAAATIQKAFRLWYHDPKNGPRMQRAARIITEAVRAYKHMIMQEKWMMLVKMELKDKKKRDRKGEVDALKKDKDFLEGKKKGRLAAVNQARKTGWSKADLKATKWSKKENAIMAACFLKHGNPSHDNEWAVFYKFFPEKPRRGVRSKLDAMKEDASLGNPATLEGITEIELMKMGLNVVKKEKQKKKAIELKDLL</sequence>
<organism evidence="2 3">
    <name type="scientific">Tetraparma gracilis</name>
    <dbReference type="NCBI Taxonomy" id="2962635"/>
    <lineage>
        <taxon>Eukaryota</taxon>
        <taxon>Sar</taxon>
        <taxon>Stramenopiles</taxon>
        <taxon>Ochrophyta</taxon>
        <taxon>Bolidophyceae</taxon>
        <taxon>Parmales</taxon>
        <taxon>Triparmaceae</taxon>
        <taxon>Tetraparma</taxon>
    </lineage>
</organism>
<dbReference type="Proteomes" id="UP001165060">
    <property type="component" value="Unassembled WGS sequence"/>
</dbReference>
<keyword evidence="3" id="KW-1185">Reference proteome</keyword>
<feature type="compositionally biased region" description="Basic and acidic residues" evidence="1">
    <location>
        <begin position="58"/>
        <end position="78"/>
    </location>
</feature>
<reference evidence="2 3" key="1">
    <citation type="journal article" date="2023" name="Commun. Biol.">
        <title>Genome analysis of Parmales, the sister group of diatoms, reveals the evolutionary specialization of diatoms from phago-mixotrophs to photoautotrophs.</title>
        <authorList>
            <person name="Ban H."/>
            <person name="Sato S."/>
            <person name="Yoshikawa S."/>
            <person name="Yamada K."/>
            <person name="Nakamura Y."/>
            <person name="Ichinomiya M."/>
            <person name="Sato N."/>
            <person name="Blanc-Mathieu R."/>
            <person name="Endo H."/>
            <person name="Kuwata A."/>
            <person name="Ogata H."/>
        </authorList>
    </citation>
    <scope>NUCLEOTIDE SEQUENCE [LARGE SCALE GENOMIC DNA]</scope>
</reference>
<feature type="compositionally biased region" description="Gly residues" evidence="1">
    <location>
        <begin position="208"/>
        <end position="218"/>
    </location>
</feature>
<feature type="compositionally biased region" description="Basic residues" evidence="1">
    <location>
        <begin position="32"/>
        <end position="46"/>
    </location>
</feature>
<gene>
    <name evidence="2" type="ORF">TeGR_g12096</name>
</gene>
<name>A0ABQ6MLV4_9STRA</name>
<dbReference type="EMBL" id="BRYB01000379">
    <property type="protein sequence ID" value="GMI28904.1"/>
    <property type="molecule type" value="Genomic_DNA"/>
</dbReference>
<evidence type="ECO:0000313" key="2">
    <source>
        <dbReference type="EMBL" id="GMI28904.1"/>
    </source>
</evidence>
<protein>
    <submittedName>
        <fullName evidence="2">Uncharacterized protein</fullName>
    </submittedName>
</protein>
<proteinExistence type="predicted"/>
<accession>A0ABQ6MLV4</accession>